<dbReference type="EC" id="1.-.-.-" evidence="6"/>
<gene>
    <name evidence="7" type="primary">Dsim\GD15455</name>
    <name evidence="7" type="ORF">Dsim_GD15455</name>
</gene>
<dbReference type="GO" id="GO:0005739">
    <property type="term" value="C:mitochondrion"/>
    <property type="evidence" value="ECO:0007669"/>
    <property type="project" value="EnsemblMetazoa"/>
</dbReference>
<dbReference type="SUPFAM" id="SSF51905">
    <property type="entry name" value="FAD/NAD(P)-binding domain"/>
    <property type="match status" value="1"/>
</dbReference>
<dbReference type="Gene3D" id="3.50.50.60">
    <property type="entry name" value="FAD/NAD(P)-binding domain"/>
    <property type="match status" value="1"/>
</dbReference>
<dbReference type="PRINTS" id="PR00370">
    <property type="entry name" value="FMOXYGENASE"/>
</dbReference>
<keyword evidence="6" id="KW-0503">Monooxygenase</keyword>
<keyword evidence="8" id="KW-1185">Reference proteome</keyword>
<dbReference type="AlphaFoldDB" id="B4NSQ0"/>
<keyword evidence="3 6" id="KW-0274">FAD</keyword>
<keyword evidence="4" id="KW-0521">NADP</keyword>
<dbReference type="PANTHER" id="PTHR23023">
    <property type="entry name" value="DIMETHYLANILINE MONOOXYGENASE"/>
    <property type="match status" value="1"/>
</dbReference>
<dbReference type="GO" id="GO:0050661">
    <property type="term" value="F:NADP binding"/>
    <property type="evidence" value="ECO:0007669"/>
    <property type="project" value="InterPro"/>
</dbReference>
<evidence type="ECO:0000256" key="4">
    <source>
        <dbReference type="ARBA" id="ARBA00022857"/>
    </source>
</evidence>
<comment type="similarity">
    <text evidence="1 6">Belongs to the FMO family.</text>
</comment>
<keyword evidence="2 6" id="KW-0285">Flavoprotein</keyword>
<dbReference type="HOGENOM" id="CLU_141222_0_0_1"/>
<dbReference type="SMR" id="B4NSQ0"/>
<dbReference type="GO" id="GO:0005829">
    <property type="term" value="C:cytosol"/>
    <property type="evidence" value="ECO:0007669"/>
    <property type="project" value="EnsemblMetazoa"/>
</dbReference>
<keyword evidence="5 6" id="KW-0560">Oxidoreductase</keyword>
<evidence type="ECO:0000256" key="5">
    <source>
        <dbReference type="ARBA" id="ARBA00023002"/>
    </source>
</evidence>
<dbReference type="Proteomes" id="UP000000304">
    <property type="component" value="Unassembled WGS sequence"/>
</dbReference>
<protein>
    <recommendedName>
        <fullName evidence="6">Flavin-containing monooxygenase</fullName>
        <ecNumber evidence="6">1.-.-.-</ecNumber>
    </recommendedName>
</protein>
<evidence type="ECO:0000256" key="6">
    <source>
        <dbReference type="RuleBase" id="RU361177"/>
    </source>
</evidence>
<reference evidence="7 8" key="1">
    <citation type="journal article" date="2007" name="Nature">
        <title>Evolution of genes and genomes on the Drosophila phylogeny.</title>
        <authorList>
            <consortium name="Drosophila 12 Genomes Consortium"/>
            <person name="Clark A.G."/>
            <person name="Eisen M.B."/>
            <person name="Smith D.R."/>
            <person name="Bergman C.M."/>
            <person name="Oliver B."/>
            <person name="Markow T.A."/>
            <person name="Kaufman T.C."/>
            <person name="Kellis M."/>
            <person name="Gelbart W."/>
            <person name="Iyer V.N."/>
            <person name="Pollard D.A."/>
            <person name="Sackton T.B."/>
            <person name="Larracuente A.M."/>
            <person name="Singh N.D."/>
            <person name="Abad J.P."/>
            <person name="Abt D.N."/>
            <person name="Adryan B."/>
            <person name="Aguade M."/>
            <person name="Akashi H."/>
            <person name="Anderson W.W."/>
            <person name="Aquadro C.F."/>
            <person name="Ardell D.H."/>
            <person name="Arguello R."/>
            <person name="Artieri C.G."/>
            <person name="Barbash D.A."/>
            <person name="Barker D."/>
            <person name="Barsanti P."/>
            <person name="Batterham P."/>
            <person name="Batzoglou S."/>
            <person name="Begun D."/>
            <person name="Bhutkar A."/>
            <person name="Blanco E."/>
            <person name="Bosak S.A."/>
            <person name="Bradley R.K."/>
            <person name="Brand A.D."/>
            <person name="Brent M.R."/>
            <person name="Brooks A.N."/>
            <person name="Brown R.H."/>
            <person name="Butlin R.K."/>
            <person name="Caggese C."/>
            <person name="Calvi B.R."/>
            <person name="Bernardo de Carvalho A."/>
            <person name="Caspi A."/>
            <person name="Castrezana S."/>
            <person name="Celniker S.E."/>
            <person name="Chang J.L."/>
            <person name="Chapple C."/>
            <person name="Chatterji S."/>
            <person name="Chinwalla A."/>
            <person name="Civetta A."/>
            <person name="Clifton S.W."/>
            <person name="Comeron J.M."/>
            <person name="Costello J.C."/>
            <person name="Coyne J.A."/>
            <person name="Daub J."/>
            <person name="David R.G."/>
            <person name="Delcher A.L."/>
            <person name="Delehaunty K."/>
            <person name="Do C.B."/>
            <person name="Ebling H."/>
            <person name="Edwards K."/>
            <person name="Eickbush T."/>
            <person name="Evans J.D."/>
            <person name="Filipski A."/>
            <person name="Findeiss S."/>
            <person name="Freyhult E."/>
            <person name="Fulton L."/>
            <person name="Fulton R."/>
            <person name="Garcia A.C."/>
            <person name="Gardiner A."/>
            <person name="Garfield D.A."/>
            <person name="Garvin B.E."/>
            <person name="Gibson G."/>
            <person name="Gilbert D."/>
            <person name="Gnerre S."/>
            <person name="Godfrey J."/>
            <person name="Good R."/>
            <person name="Gotea V."/>
            <person name="Gravely B."/>
            <person name="Greenberg A.J."/>
            <person name="Griffiths-Jones S."/>
            <person name="Gross S."/>
            <person name="Guigo R."/>
            <person name="Gustafson E.A."/>
            <person name="Haerty W."/>
            <person name="Hahn M.W."/>
            <person name="Halligan D.L."/>
            <person name="Halpern A.L."/>
            <person name="Halter G.M."/>
            <person name="Han M.V."/>
            <person name="Heger A."/>
            <person name="Hillier L."/>
            <person name="Hinrichs A.S."/>
            <person name="Holmes I."/>
            <person name="Hoskins R.A."/>
            <person name="Hubisz M.J."/>
            <person name="Hultmark D."/>
            <person name="Huntley M.A."/>
            <person name="Jaffe D.B."/>
            <person name="Jagadeeshan S."/>
            <person name="Jeck W.R."/>
            <person name="Johnson J."/>
            <person name="Jones C.D."/>
            <person name="Jordan W.C."/>
            <person name="Karpen G.H."/>
            <person name="Kataoka E."/>
            <person name="Keightley P.D."/>
            <person name="Kheradpour P."/>
            <person name="Kirkness E.F."/>
            <person name="Koerich L.B."/>
            <person name="Kristiansen K."/>
            <person name="Kudrna D."/>
            <person name="Kulathinal R.J."/>
            <person name="Kumar S."/>
            <person name="Kwok R."/>
            <person name="Lander E."/>
            <person name="Langley C.H."/>
            <person name="Lapoint R."/>
            <person name="Lazzaro B.P."/>
            <person name="Lee S.J."/>
            <person name="Levesque L."/>
            <person name="Li R."/>
            <person name="Lin C.F."/>
            <person name="Lin M.F."/>
            <person name="Lindblad-Toh K."/>
            <person name="Llopart A."/>
            <person name="Long M."/>
            <person name="Low L."/>
            <person name="Lozovsky E."/>
            <person name="Lu J."/>
            <person name="Luo M."/>
            <person name="Machado C.A."/>
            <person name="Makalowski W."/>
            <person name="Marzo M."/>
            <person name="Matsuda M."/>
            <person name="Matzkin L."/>
            <person name="McAllister B."/>
            <person name="McBride C.S."/>
            <person name="McKernan B."/>
            <person name="McKernan K."/>
            <person name="Mendez-Lago M."/>
            <person name="Minx P."/>
            <person name="Mollenhauer M.U."/>
            <person name="Montooth K."/>
            <person name="Mount S.M."/>
            <person name="Mu X."/>
            <person name="Myers E."/>
            <person name="Negre B."/>
            <person name="Newfeld S."/>
            <person name="Nielsen R."/>
            <person name="Noor M.A."/>
            <person name="O'Grady P."/>
            <person name="Pachter L."/>
            <person name="Papaceit M."/>
            <person name="Parisi M.J."/>
            <person name="Parisi M."/>
            <person name="Parts L."/>
            <person name="Pedersen J.S."/>
            <person name="Pesole G."/>
            <person name="Phillippy A.M."/>
            <person name="Ponting C.P."/>
            <person name="Pop M."/>
            <person name="Porcelli D."/>
            <person name="Powell J.R."/>
            <person name="Prohaska S."/>
            <person name="Pruitt K."/>
            <person name="Puig M."/>
            <person name="Quesneville H."/>
            <person name="Ram K.R."/>
            <person name="Rand D."/>
            <person name="Rasmussen M.D."/>
            <person name="Reed L.K."/>
            <person name="Reenan R."/>
            <person name="Reily A."/>
            <person name="Remington K.A."/>
            <person name="Rieger T.T."/>
            <person name="Ritchie M.G."/>
            <person name="Robin C."/>
            <person name="Rogers Y.H."/>
            <person name="Rohde C."/>
            <person name="Rozas J."/>
            <person name="Rubenfield M.J."/>
            <person name="Ruiz A."/>
            <person name="Russo S."/>
            <person name="Salzberg S.L."/>
            <person name="Sanchez-Gracia A."/>
            <person name="Saranga D.J."/>
            <person name="Sato H."/>
            <person name="Schaeffer S.W."/>
            <person name="Schatz M.C."/>
            <person name="Schlenke T."/>
            <person name="Schwartz R."/>
            <person name="Segarra C."/>
            <person name="Singh R.S."/>
            <person name="Sirot L."/>
            <person name="Sirota M."/>
            <person name="Sisneros N.B."/>
            <person name="Smith C.D."/>
            <person name="Smith T.F."/>
            <person name="Spieth J."/>
            <person name="Stage D.E."/>
            <person name="Stark A."/>
            <person name="Stephan W."/>
            <person name="Strausberg R.L."/>
            <person name="Strempel S."/>
            <person name="Sturgill D."/>
            <person name="Sutton G."/>
            <person name="Sutton G.G."/>
            <person name="Tao W."/>
            <person name="Teichmann S."/>
            <person name="Tobari Y.N."/>
            <person name="Tomimura Y."/>
            <person name="Tsolas J.M."/>
            <person name="Valente V.L."/>
            <person name="Venter E."/>
            <person name="Venter J.C."/>
            <person name="Vicario S."/>
            <person name="Vieira F.G."/>
            <person name="Vilella A.J."/>
            <person name="Villasante A."/>
            <person name="Walenz B."/>
            <person name="Wang J."/>
            <person name="Wasserman M."/>
            <person name="Watts T."/>
            <person name="Wilson D."/>
            <person name="Wilson R.K."/>
            <person name="Wing R.A."/>
            <person name="Wolfner M.F."/>
            <person name="Wong A."/>
            <person name="Wong G.K."/>
            <person name="Wu C.I."/>
            <person name="Wu G."/>
            <person name="Yamamoto D."/>
            <person name="Yang H.P."/>
            <person name="Yang S.P."/>
            <person name="Yorke J.A."/>
            <person name="Yoshida K."/>
            <person name="Zdobnov E."/>
            <person name="Zhang P."/>
            <person name="Zhang Y."/>
            <person name="Zimin A.V."/>
            <person name="Baldwin J."/>
            <person name="Abdouelleil A."/>
            <person name="Abdulkadir J."/>
            <person name="Abebe A."/>
            <person name="Abera B."/>
            <person name="Abreu J."/>
            <person name="Acer S.C."/>
            <person name="Aftuck L."/>
            <person name="Alexander A."/>
            <person name="An P."/>
            <person name="Anderson E."/>
            <person name="Anderson S."/>
            <person name="Arachi H."/>
            <person name="Azer M."/>
            <person name="Bachantsang P."/>
            <person name="Barry A."/>
            <person name="Bayul T."/>
            <person name="Berlin A."/>
            <person name="Bessette D."/>
            <person name="Bloom T."/>
            <person name="Blye J."/>
            <person name="Boguslavskiy L."/>
            <person name="Bonnet C."/>
            <person name="Boukhgalter B."/>
            <person name="Bourzgui I."/>
            <person name="Brown A."/>
            <person name="Cahill P."/>
            <person name="Channer S."/>
            <person name="Cheshatsang Y."/>
            <person name="Chuda L."/>
            <person name="Citroen M."/>
            <person name="Collymore A."/>
            <person name="Cooke P."/>
            <person name="Costello M."/>
            <person name="D'Aco K."/>
            <person name="Daza R."/>
            <person name="De Haan G."/>
            <person name="DeGray S."/>
            <person name="DeMaso C."/>
            <person name="Dhargay N."/>
            <person name="Dooley K."/>
            <person name="Dooley E."/>
            <person name="Doricent M."/>
            <person name="Dorje P."/>
            <person name="Dorjee K."/>
            <person name="Dupes A."/>
            <person name="Elong R."/>
            <person name="Falk J."/>
            <person name="Farina A."/>
            <person name="Faro S."/>
            <person name="Ferguson D."/>
            <person name="Fisher S."/>
            <person name="Foley C.D."/>
            <person name="Franke A."/>
            <person name="Friedrich D."/>
            <person name="Gadbois L."/>
            <person name="Gearin G."/>
            <person name="Gearin C.R."/>
            <person name="Giannoukos G."/>
            <person name="Goode T."/>
            <person name="Graham J."/>
            <person name="Grandbois E."/>
            <person name="Grewal S."/>
            <person name="Gyaltsen K."/>
            <person name="Hafez N."/>
            <person name="Hagos B."/>
            <person name="Hall J."/>
            <person name="Henson C."/>
            <person name="Hollinger A."/>
            <person name="Honan T."/>
            <person name="Huard M.D."/>
            <person name="Hughes L."/>
            <person name="Hurhula B."/>
            <person name="Husby M.E."/>
            <person name="Kamat A."/>
            <person name="Kanga B."/>
            <person name="Kashin S."/>
            <person name="Khazanovich D."/>
            <person name="Kisner P."/>
            <person name="Lance K."/>
            <person name="Lara M."/>
            <person name="Lee W."/>
            <person name="Lennon N."/>
            <person name="Letendre F."/>
            <person name="LeVine R."/>
            <person name="Lipovsky A."/>
            <person name="Liu X."/>
            <person name="Liu J."/>
            <person name="Liu S."/>
            <person name="Lokyitsang T."/>
            <person name="Lokyitsang Y."/>
            <person name="Lubonja R."/>
            <person name="Lui A."/>
            <person name="MacDonald P."/>
            <person name="Magnisalis V."/>
            <person name="Maru K."/>
            <person name="Matthews C."/>
            <person name="McCusker W."/>
            <person name="McDonough S."/>
            <person name="Mehta T."/>
            <person name="Meldrim J."/>
            <person name="Meneus L."/>
            <person name="Mihai O."/>
            <person name="Mihalev A."/>
            <person name="Mihova T."/>
            <person name="Mittelman R."/>
            <person name="Mlenga V."/>
            <person name="Montmayeur A."/>
            <person name="Mulrain L."/>
            <person name="Navidi A."/>
            <person name="Naylor J."/>
            <person name="Negash T."/>
            <person name="Nguyen T."/>
            <person name="Nguyen N."/>
            <person name="Nicol R."/>
            <person name="Norbu C."/>
            <person name="Norbu N."/>
            <person name="Novod N."/>
            <person name="O'Neill B."/>
            <person name="Osman S."/>
            <person name="Markiewicz E."/>
            <person name="Oyono O.L."/>
            <person name="Patti C."/>
            <person name="Phunkhang P."/>
            <person name="Pierre F."/>
            <person name="Priest M."/>
            <person name="Raghuraman S."/>
            <person name="Rege F."/>
            <person name="Reyes R."/>
            <person name="Rise C."/>
            <person name="Rogov P."/>
            <person name="Ross K."/>
            <person name="Ryan E."/>
            <person name="Settipalli S."/>
            <person name="Shea T."/>
            <person name="Sherpa N."/>
            <person name="Shi L."/>
            <person name="Shih D."/>
            <person name="Sparrow T."/>
            <person name="Spaulding J."/>
            <person name="Stalker J."/>
            <person name="Stange-Thomann N."/>
            <person name="Stavropoulos S."/>
            <person name="Stone C."/>
            <person name="Strader C."/>
            <person name="Tesfaye S."/>
            <person name="Thomson T."/>
            <person name="Thoulutsang Y."/>
            <person name="Thoulutsang D."/>
            <person name="Topham K."/>
            <person name="Topping I."/>
            <person name="Tsamla T."/>
            <person name="Vassiliev H."/>
            <person name="Vo A."/>
            <person name="Wangchuk T."/>
            <person name="Wangdi T."/>
            <person name="Weiand M."/>
            <person name="Wilkinson J."/>
            <person name="Wilson A."/>
            <person name="Yadav S."/>
            <person name="Young G."/>
            <person name="Yu Q."/>
            <person name="Zembek L."/>
            <person name="Zhong D."/>
            <person name="Zimmer A."/>
            <person name="Zwirko Z."/>
            <person name="Jaffe D.B."/>
            <person name="Alvarez P."/>
            <person name="Brockman W."/>
            <person name="Butler J."/>
            <person name="Chin C."/>
            <person name="Gnerre S."/>
            <person name="Grabherr M."/>
            <person name="Kleber M."/>
            <person name="Mauceli E."/>
            <person name="MacCallum I."/>
        </authorList>
    </citation>
    <scope>NUCLEOTIDE SEQUENCE [LARGE SCALE GENOMIC DNA]</scope>
    <source>
        <strain evidence="8">white501</strain>
    </source>
</reference>
<organism evidence="7 8">
    <name type="scientific">Drosophila simulans</name>
    <name type="common">Fruit fly</name>
    <dbReference type="NCBI Taxonomy" id="7240"/>
    <lineage>
        <taxon>Eukaryota</taxon>
        <taxon>Metazoa</taxon>
        <taxon>Ecdysozoa</taxon>
        <taxon>Arthropoda</taxon>
        <taxon>Hexapoda</taxon>
        <taxon>Insecta</taxon>
        <taxon>Pterygota</taxon>
        <taxon>Neoptera</taxon>
        <taxon>Endopterygota</taxon>
        <taxon>Diptera</taxon>
        <taxon>Brachycera</taxon>
        <taxon>Muscomorpha</taxon>
        <taxon>Ephydroidea</taxon>
        <taxon>Drosophilidae</taxon>
        <taxon>Drosophila</taxon>
        <taxon>Sophophora</taxon>
    </lineage>
</organism>
<evidence type="ECO:0000256" key="2">
    <source>
        <dbReference type="ARBA" id="ARBA00022630"/>
    </source>
</evidence>
<sequence>MMSVCIIGAGTAGLCCARHSIANGFETTVFELSDQIGGTWVYNEATGVVNGIDVHSSMYKNLRTNLPKEVMGFPDFEIGENKVSYVRSDEICDFLNQYADHFDLKKHIKFNTYVIRVLQRKTKWQVLFKDLATNKIEFQYFDKVLGHGPTTPDYTNSM</sequence>
<dbReference type="InterPro" id="IPR020946">
    <property type="entry name" value="Flavin_mOase-like"/>
</dbReference>
<evidence type="ECO:0000313" key="8">
    <source>
        <dbReference type="Proteomes" id="UP000000304"/>
    </source>
</evidence>
<dbReference type="EMBL" id="CH982403">
    <property type="protein sequence ID" value="EDX15628.1"/>
    <property type="molecule type" value="Genomic_DNA"/>
</dbReference>
<dbReference type="STRING" id="7240.B4NSQ0"/>
<comment type="cofactor">
    <cofactor evidence="6">
        <name>FAD</name>
        <dbReference type="ChEBI" id="CHEBI:57692"/>
    </cofactor>
</comment>
<name>B4NSQ0_DROSI</name>
<dbReference type="Pfam" id="PF00743">
    <property type="entry name" value="FMO-like"/>
    <property type="match status" value="1"/>
</dbReference>
<proteinExistence type="inferred from homology"/>
<dbReference type="PhylomeDB" id="B4NSQ0"/>
<dbReference type="GO" id="GO:0004499">
    <property type="term" value="F:N,N-dimethylaniline monooxygenase activity"/>
    <property type="evidence" value="ECO:0007669"/>
    <property type="project" value="InterPro"/>
</dbReference>
<dbReference type="GO" id="GO:0050660">
    <property type="term" value="F:flavin adenine dinucleotide binding"/>
    <property type="evidence" value="ECO:0007669"/>
    <property type="project" value="InterPro"/>
</dbReference>
<dbReference type="OMA" id="FDARTSH"/>
<evidence type="ECO:0000256" key="1">
    <source>
        <dbReference type="ARBA" id="ARBA00009183"/>
    </source>
</evidence>
<dbReference type="InterPro" id="IPR000960">
    <property type="entry name" value="Flavin_mOase"/>
</dbReference>
<dbReference type="InterPro" id="IPR036188">
    <property type="entry name" value="FAD/NAD-bd_sf"/>
</dbReference>
<dbReference type="OrthoDB" id="66881at2759"/>
<accession>B4NSQ0</accession>
<evidence type="ECO:0000313" key="7">
    <source>
        <dbReference type="EMBL" id="EDX15628.1"/>
    </source>
</evidence>
<evidence type="ECO:0000256" key="3">
    <source>
        <dbReference type="ARBA" id="ARBA00022827"/>
    </source>
</evidence>
<dbReference type="InterPro" id="IPR050346">
    <property type="entry name" value="FMO-like"/>
</dbReference>